<gene>
    <name evidence="4" type="ORF">NLI96_g5297</name>
</gene>
<dbReference type="PANTHER" id="PTHR24171">
    <property type="entry name" value="ANKYRIN REPEAT DOMAIN-CONTAINING PROTEIN 39-RELATED"/>
    <property type="match status" value="1"/>
</dbReference>
<accession>A0AAD5V7Y7</accession>
<feature type="compositionally biased region" description="Polar residues" evidence="3">
    <location>
        <begin position="180"/>
        <end position="189"/>
    </location>
</feature>
<dbReference type="GO" id="GO:0085020">
    <property type="term" value="P:protein K6-linked ubiquitination"/>
    <property type="evidence" value="ECO:0007669"/>
    <property type="project" value="TreeGrafter"/>
</dbReference>
<dbReference type="EMBL" id="JANAWD010000170">
    <property type="protein sequence ID" value="KAJ3484954.1"/>
    <property type="molecule type" value="Genomic_DNA"/>
</dbReference>
<evidence type="ECO:0000256" key="1">
    <source>
        <dbReference type="ARBA" id="ARBA00022737"/>
    </source>
</evidence>
<evidence type="ECO:0000313" key="4">
    <source>
        <dbReference type="EMBL" id="KAJ3484954.1"/>
    </source>
</evidence>
<comment type="caution">
    <text evidence="4">The sequence shown here is derived from an EMBL/GenBank/DDBJ whole genome shotgun (WGS) entry which is preliminary data.</text>
</comment>
<dbReference type="InterPro" id="IPR002110">
    <property type="entry name" value="Ankyrin_rpt"/>
</dbReference>
<evidence type="ECO:0000256" key="2">
    <source>
        <dbReference type="ARBA" id="ARBA00023043"/>
    </source>
</evidence>
<organism evidence="4 5">
    <name type="scientific">Meripilus lineatus</name>
    <dbReference type="NCBI Taxonomy" id="2056292"/>
    <lineage>
        <taxon>Eukaryota</taxon>
        <taxon>Fungi</taxon>
        <taxon>Dikarya</taxon>
        <taxon>Basidiomycota</taxon>
        <taxon>Agaricomycotina</taxon>
        <taxon>Agaricomycetes</taxon>
        <taxon>Polyporales</taxon>
        <taxon>Meripilaceae</taxon>
        <taxon>Meripilus</taxon>
    </lineage>
</organism>
<feature type="region of interest" description="Disordered" evidence="3">
    <location>
        <begin position="168"/>
        <end position="189"/>
    </location>
</feature>
<protein>
    <recommendedName>
        <fullName evidence="6">Cytoplasmic protein</fullName>
    </recommendedName>
</protein>
<dbReference type="Pfam" id="PF12796">
    <property type="entry name" value="Ank_2"/>
    <property type="match status" value="1"/>
</dbReference>
<dbReference type="InterPro" id="IPR036770">
    <property type="entry name" value="Ankyrin_rpt-contain_sf"/>
</dbReference>
<keyword evidence="5" id="KW-1185">Reference proteome</keyword>
<dbReference type="Proteomes" id="UP001212997">
    <property type="component" value="Unassembled WGS sequence"/>
</dbReference>
<evidence type="ECO:0008006" key="6">
    <source>
        <dbReference type="Google" id="ProtNLM"/>
    </source>
</evidence>
<proteinExistence type="predicted"/>
<dbReference type="SUPFAM" id="SSF48403">
    <property type="entry name" value="Ankyrin repeat"/>
    <property type="match status" value="1"/>
</dbReference>
<dbReference type="GO" id="GO:0004842">
    <property type="term" value="F:ubiquitin-protein transferase activity"/>
    <property type="evidence" value="ECO:0007669"/>
    <property type="project" value="TreeGrafter"/>
</dbReference>
<keyword evidence="1" id="KW-0677">Repeat</keyword>
<keyword evidence="2" id="KW-0040">ANK repeat</keyword>
<reference evidence="4" key="1">
    <citation type="submission" date="2022-07" db="EMBL/GenBank/DDBJ databases">
        <title>Genome Sequence of Physisporinus lineatus.</title>
        <authorList>
            <person name="Buettner E."/>
        </authorList>
    </citation>
    <scope>NUCLEOTIDE SEQUENCE</scope>
    <source>
        <strain evidence="4">VT162</strain>
    </source>
</reference>
<sequence length="189" mass="20547">MALSLPTEDDKEDLLLSCRYGDTEDVKLFVDRFGPDPLNEVRDDSGNSVLHMACGNGHLDYLLSVVSPTLLSAQNNARSTPLHWAALNSHLPVVQRLVQFPNGPGKDLIDIKNASGRTPLGEAENVGWDEGAKWLVQVMNLDDGDKEEKQADEGVEVGPEDIEVEIQDAEGKVARMKISPQGSDPSKSS</sequence>
<evidence type="ECO:0000313" key="5">
    <source>
        <dbReference type="Proteomes" id="UP001212997"/>
    </source>
</evidence>
<dbReference type="AlphaFoldDB" id="A0AAD5V7Y7"/>
<dbReference type="Gene3D" id="1.25.40.20">
    <property type="entry name" value="Ankyrin repeat-containing domain"/>
    <property type="match status" value="1"/>
</dbReference>
<name>A0AAD5V7Y7_9APHY</name>
<dbReference type="PANTHER" id="PTHR24171:SF8">
    <property type="entry name" value="BRCA1-ASSOCIATED RING DOMAIN PROTEIN 1"/>
    <property type="match status" value="1"/>
</dbReference>
<evidence type="ECO:0000256" key="3">
    <source>
        <dbReference type="SAM" id="MobiDB-lite"/>
    </source>
</evidence>